<comment type="caution">
    <text evidence="6">The sequence shown here is derived from an EMBL/GenBank/DDBJ whole genome shotgun (WGS) entry which is preliminary data.</text>
</comment>
<dbReference type="Pfam" id="PF00620">
    <property type="entry name" value="RhoGAP"/>
    <property type="match status" value="1"/>
</dbReference>
<feature type="region of interest" description="Disordered" evidence="3">
    <location>
        <begin position="950"/>
        <end position="970"/>
    </location>
</feature>
<dbReference type="InterPro" id="IPR001060">
    <property type="entry name" value="FCH_dom"/>
</dbReference>
<feature type="domain" description="Rho-GAP" evidence="4">
    <location>
        <begin position="594"/>
        <end position="782"/>
    </location>
</feature>
<feature type="compositionally biased region" description="Low complexity" evidence="3">
    <location>
        <begin position="990"/>
        <end position="1011"/>
    </location>
</feature>
<dbReference type="PROSITE" id="PS50238">
    <property type="entry name" value="RHOGAP"/>
    <property type="match status" value="1"/>
</dbReference>
<dbReference type="Pfam" id="PF00611">
    <property type="entry name" value="FCH"/>
    <property type="match status" value="1"/>
</dbReference>
<dbReference type="PROSITE" id="PS51741">
    <property type="entry name" value="F_BAR"/>
    <property type="match status" value="1"/>
</dbReference>
<dbReference type="SMART" id="SM00324">
    <property type="entry name" value="RhoGAP"/>
    <property type="match status" value="1"/>
</dbReference>
<sequence length="1367" mass="148726">MASSSAFRKASQQEFQHQIKEIRAQLFDQVKCLEQRTDMQVAILGEINDFVRRKAELDSEYSKQVDKLVKSVMVKHKNEKMKRANWALHSTCQLWQQLVDDAKEEARQRSIGADVCANYVCPAIAQRTMALQKIAKKCREIGVLAQSEVVRVLHELHTAMKTYQHCFCQFNALGGQLQQAEAQRNKVGPNSSTRKQRSAQKTYDKKSEKYASARLKCTRARNEYLLCIDAANASLHKFFADDISDLIDCTDLGMDWWLSLLLQNMITARKSACQVEMNALANLGTFKESLQSAADKQRFFESNHQAFMLPKRFDFRCDEVEEHVAQISVAEGSLADEFRQRHHQIRKRLATLRAESEMSWQTMEGTERQIRDLLTTCTVVHVSEFGIAADDDRRQCCDSAETELAKAYDAYMQTFSYYLYTANLIMRLEARADGIGNALLNSSAPAPSSSSSTAVDDHHAQLHNQQQQQNSSPSRLTVCGTSICSQSMTTEASIKNNNNTNNGTIGGPTSSSVASSSIAVQRGDNQLTLTDLSERSDSLEWAQRNRKKRIGSQASTELAPGGSGSGGGGTSATGAVTGATSAAHMWRRPRLFGGSLEEYTDLTGEPIPLVVVSCIRILSQHALHHQGLFRISGSQLEINHMREAFESGDDPLREVRDANDANSIAGLLKLYLRELREPLFPFYLFDLLTDCAKCSTTADFVSKICPLLNKLPRATYLLLRYLFAFLNHLSELSDENMMDPYNLAICFGPTLLPIPEGKDQVHYQNSVNEVVKNLIVHSDAIFTARVPGPRYEKYAAIESTDGGDGTPAGDISADLELFVDDEVSTATAAAAAPLDNWPSSSSTLLRHHNHNHHNHHNQQLQQKRLSSADLPFPPPSPPQFHRFHCQMPPPPSASSAASSPQQQPQHQHQQQQQRLPFLANHHPQLQQQQRQNNGNDTEHQAGQRLLPMPELMSSTRGSSGGTTAAAAGTSLPLRMDWSMCSGTGGGEAGNIGEAGTAATPSSSTANNNSNNHQRRPQQHNNFFASNANGGSEGNNNNYCYSSSESGIADPTPSAAANGIGVISPRLAAAQQQQQQQHFVTLRRQCGGDGLENVSDLYASIHKGESYQQQQRHGQQMPSTVVAATQQQHVHRSPPPVIVRLGNGGTTQTVVPNARDQAVQRHQQQQQQAHQQHQQQSSYGVVSPPPYNALYSGGGGARTLASSGASSASVAVAQQPMATTSSAGGAGGGGGQAAAQPSATIVVASRVPKMSSPLSSAAGTITTAASSSSIYPSPARRRNSFHDNSSVMPTFGNSAQHRPSTVGAAVALDKLPPSPSARIASSPPCKPKATIDHQLKQQRQNQISAIDDLLGKLSSATSGGSGDDHQKQ</sequence>
<feature type="compositionally biased region" description="Low complexity" evidence="3">
    <location>
        <begin position="953"/>
        <end position="970"/>
    </location>
</feature>
<evidence type="ECO:0000313" key="7">
    <source>
        <dbReference type="Proteomes" id="UP001620645"/>
    </source>
</evidence>
<protein>
    <submittedName>
        <fullName evidence="6">Uncharacterized protein</fullName>
    </submittedName>
</protein>
<feature type="compositionally biased region" description="Low complexity" evidence="3">
    <location>
        <begin position="442"/>
        <end position="452"/>
    </location>
</feature>
<feature type="compositionally biased region" description="Low complexity" evidence="3">
    <location>
        <begin position="1159"/>
        <end position="1175"/>
    </location>
</feature>
<dbReference type="SUPFAM" id="SSF103657">
    <property type="entry name" value="BAR/IMD domain-like"/>
    <property type="match status" value="1"/>
</dbReference>
<feature type="compositionally biased region" description="Low complexity" evidence="3">
    <location>
        <begin position="1018"/>
        <end position="1029"/>
    </location>
</feature>
<dbReference type="CDD" id="cd07656">
    <property type="entry name" value="F-BAR_srGAP"/>
    <property type="match status" value="1"/>
</dbReference>
<evidence type="ECO:0000259" key="5">
    <source>
        <dbReference type="PROSITE" id="PS51741"/>
    </source>
</evidence>
<accession>A0ABD2IQG5</accession>
<feature type="compositionally biased region" description="Low complexity" evidence="3">
    <location>
        <begin position="496"/>
        <end position="517"/>
    </location>
</feature>
<dbReference type="InterPro" id="IPR027267">
    <property type="entry name" value="AH/BAR_dom_sf"/>
</dbReference>
<dbReference type="SUPFAM" id="SSF48350">
    <property type="entry name" value="GTPase activation domain, GAP"/>
    <property type="match status" value="1"/>
</dbReference>
<evidence type="ECO:0000256" key="3">
    <source>
        <dbReference type="SAM" id="MobiDB-lite"/>
    </source>
</evidence>
<dbReference type="InterPro" id="IPR008936">
    <property type="entry name" value="Rho_GTPase_activation_prot"/>
</dbReference>
<feature type="region of interest" description="Disordered" evidence="3">
    <location>
        <begin position="539"/>
        <end position="575"/>
    </location>
</feature>
<evidence type="ECO:0000259" key="4">
    <source>
        <dbReference type="PROSITE" id="PS50238"/>
    </source>
</evidence>
<name>A0ABD2IQG5_HETSC</name>
<feature type="region of interest" description="Disordered" evidence="3">
    <location>
        <begin position="442"/>
        <end position="476"/>
    </location>
</feature>
<keyword evidence="1 2" id="KW-0175">Coiled coil</keyword>
<feature type="region of interest" description="Disordered" evidence="3">
    <location>
        <begin position="830"/>
        <end position="913"/>
    </location>
</feature>
<feature type="region of interest" description="Disordered" evidence="3">
    <location>
        <begin position="984"/>
        <end position="1029"/>
    </location>
</feature>
<feature type="compositionally biased region" description="Basic residues" evidence="3">
    <location>
        <begin position="845"/>
        <end position="856"/>
    </location>
</feature>
<organism evidence="6 7">
    <name type="scientific">Heterodera schachtii</name>
    <name type="common">Sugarbeet cyst nematode worm</name>
    <name type="synonym">Tylenchus schachtii</name>
    <dbReference type="NCBI Taxonomy" id="97005"/>
    <lineage>
        <taxon>Eukaryota</taxon>
        <taxon>Metazoa</taxon>
        <taxon>Ecdysozoa</taxon>
        <taxon>Nematoda</taxon>
        <taxon>Chromadorea</taxon>
        <taxon>Rhabditida</taxon>
        <taxon>Tylenchina</taxon>
        <taxon>Tylenchomorpha</taxon>
        <taxon>Tylenchoidea</taxon>
        <taxon>Heteroderidae</taxon>
        <taxon>Heteroderinae</taxon>
        <taxon>Heterodera</taxon>
    </lineage>
</organism>
<dbReference type="PANTHER" id="PTHR14166">
    <property type="entry name" value="SLIT-ROBO RHO GTPASE ACTIVATING PROTEIN"/>
    <property type="match status" value="1"/>
</dbReference>
<feature type="domain" description="F-BAR" evidence="5">
    <location>
        <begin position="20"/>
        <end position="295"/>
    </location>
</feature>
<proteinExistence type="predicted"/>
<feature type="compositionally biased region" description="Polar residues" evidence="3">
    <location>
        <begin position="1281"/>
        <end position="1298"/>
    </location>
</feature>
<feature type="region of interest" description="Disordered" evidence="3">
    <location>
        <begin position="1251"/>
        <end position="1298"/>
    </location>
</feature>
<dbReference type="Proteomes" id="UP001620645">
    <property type="component" value="Unassembled WGS sequence"/>
</dbReference>
<feature type="region of interest" description="Disordered" evidence="3">
    <location>
        <begin position="181"/>
        <end position="207"/>
    </location>
</feature>
<keyword evidence="7" id="KW-1185">Reference proteome</keyword>
<dbReference type="Gene3D" id="1.20.1270.60">
    <property type="entry name" value="Arfaptin homology (AH) domain/BAR domain"/>
    <property type="match status" value="1"/>
</dbReference>
<feature type="region of interest" description="Disordered" evidence="3">
    <location>
        <begin position="495"/>
        <end position="517"/>
    </location>
</feature>
<gene>
    <name evidence="6" type="ORF">niasHS_013988</name>
</gene>
<feature type="compositionally biased region" description="Low complexity" evidence="3">
    <location>
        <begin position="1254"/>
        <end position="1273"/>
    </location>
</feature>
<dbReference type="InterPro" id="IPR000198">
    <property type="entry name" value="RhoGAP_dom"/>
</dbReference>
<dbReference type="InterPro" id="IPR031160">
    <property type="entry name" value="F_BAR_dom"/>
</dbReference>
<evidence type="ECO:0000256" key="1">
    <source>
        <dbReference type="ARBA" id="ARBA00023054"/>
    </source>
</evidence>
<evidence type="ECO:0000256" key="2">
    <source>
        <dbReference type="PROSITE-ProRule" id="PRU01077"/>
    </source>
</evidence>
<feature type="compositionally biased region" description="Gly residues" evidence="3">
    <location>
        <begin position="561"/>
        <end position="571"/>
    </location>
</feature>
<evidence type="ECO:0000313" key="6">
    <source>
        <dbReference type="EMBL" id="KAL3079706.1"/>
    </source>
</evidence>
<dbReference type="Gene3D" id="1.10.555.10">
    <property type="entry name" value="Rho GTPase activation protein"/>
    <property type="match status" value="1"/>
</dbReference>
<feature type="region of interest" description="Disordered" evidence="3">
    <location>
        <begin position="1155"/>
        <end position="1186"/>
    </location>
</feature>
<dbReference type="InterPro" id="IPR051627">
    <property type="entry name" value="SLIT-ROBO_RhoGAP"/>
</dbReference>
<feature type="compositionally biased region" description="Low complexity" evidence="3">
    <location>
        <begin position="893"/>
        <end position="913"/>
    </location>
</feature>
<reference evidence="6 7" key="1">
    <citation type="submission" date="2024-10" db="EMBL/GenBank/DDBJ databases">
        <authorList>
            <person name="Kim D."/>
        </authorList>
    </citation>
    <scope>NUCLEOTIDE SEQUENCE [LARGE SCALE GENOMIC DNA]</scope>
    <source>
        <strain evidence="6">Taebaek</strain>
    </source>
</reference>
<dbReference type="EMBL" id="JBICCN010000300">
    <property type="protein sequence ID" value="KAL3079706.1"/>
    <property type="molecule type" value="Genomic_DNA"/>
</dbReference>